<organism evidence="1">
    <name type="scientific">Tanacetum cinerariifolium</name>
    <name type="common">Dalmatian daisy</name>
    <name type="synonym">Chrysanthemum cinerariifolium</name>
    <dbReference type="NCBI Taxonomy" id="118510"/>
    <lineage>
        <taxon>Eukaryota</taxon>
        <taxon>Viridiplantae</taxon>
        <taxon>Streptophyta</taxon>
        <taxon>Embryophyta</taxon>
        <taxon>Tracheophyta</taxon>
        <taxon>Spermatophyta</taxon>
        <taxon>Magnoliopsida</taxon>
        <taxon>eudicotyledons</taxon>
        <taxon>Gunneridae</taxon>
        <taxon>Pentapetalae</taxon>
        <taxon>asterids</taxon>
        <taxon>campanulids</taxon>
        <taxon>Asterales</taxon>
        <taxon>Asteraceae</taxon>
        <taxon>Asteroideae</taxon>
        <taxon>Anthemideae</taxon>
        <taxon>Anthemidinae</taxon>
        <taxon>Tanacetum</taxon>
    </lineage>
</organism>
<evidence type="ECO:0000313" key="1">
    <source>
        <dbReference type="EMBL" id="GFD56443.1"/>
    </source>
</evidence>
<reference evidence="1" key="1">
    <citation type="journal article" date="2019" name="Sci. Rep.">
        <title>Draft genome of Tanacetum cinerariifolium, the natural source of mosquito coil.</title>
        <authorList>
            <person name="Yamashiro T."/>
            <person name="Shiraishi A."/>
            <person name="Satake H."/>
            <person name="Nakayama K."/>
        </authorList>
    </citation>
    <scope>NUCLEOTIDE SEQUENCE</scope>
</reference>
<dbReference type="AlphaFoldDB" id="A0A699XBA3"/>
<name>A0A699XBA3_TANCI</name>
<gene>
    <name evidence="1" type="ORF">Tci_928412</name>
</gene>
<sequence length="69" mass="7275">VMVCCATGTLITASLTSPHHLPNSDCGFLPTMGAPMDPHQKLRGNMGTTASGLPTSLFPSVWRISGYSR</sequence>
<comment type="caution">
    <text evidence="1">The sequence shown here is derived from an EMBL/GenBank/DDBJ whole genome shotgun (WGS) entry which is preliminary data.</text>
</comment>
<accession>A0A699XBA3</accession>
<dbReference type="EMBL" id="BKCJ011829395">
    <property type="protein sequence ID" value="GFD56443.1"/>
    <property type="molecule type" value="Genomic_DNA"/>
</dbReference>
<feature type="non-terminal residue" evidence="1">
    <location>
        <position position="1"/>
    </location>
</feature>
<proteinExistence type="predicted"/>
<protein>
    <submittedName>
        <fullName evidence="1">Uncharacterized protein</fullName>
    </submittedName>
</protein>